<reference evidence="2" key="1">
    <citation type="submission" date="2020-08" db="EMBL/GenBank/DDBJ databases">
        <title>Multicomponent nature underlies the extraordinary mechanical properties of spider dragline silk.</title>
        <authorList>
            <person name="Kono N."/>
            <person name="Nakamura H."/>
            <person name="Mori M."/>
            <person name="Yoshida Y."/>
            <person name="Ohtoshi R."/>
            <person name="Malay A.D."/>
            <person name="Moran D.A.P."/>
            <person name="Tomita M."/>
            <person name="Numata K."/>
            <person name="Arakawa K."/>
        </authorList>
    </citation>
    <scope>NUCLEOTIDE SEQUENCE</scope>
</reference>
<gene>
    <name evidence="2" type="ORF">NPIL_262431</name>
</gene>
<dbReference type="AlphaFoldDB" id="A0A8X6U6B1"/>
<feature type="compositionally biased region" description="Basic and acidic residues" evidence="1">
    <location>
        <begin position="17"/>
        <end position="28"/>
    </location>
</feature>
<organism evidence="2 3">
    <name type="scientific">Nephila pilipes</name>
    <name type="common">Giant wood spider</name>
    <name type="synonym">Nephila maculata</name>
    <dbReference type="NCBI Taxonomy" id="299642"/>
    <lineage>
        <taxon>Eukaryota</taxon>
        <taxon>Metazoa</taxon>
        <taxon>Ecdysozoa</taxon>
        <taxon>Arthropoda</taxon>
        <taxon>Chelicerata</taxon>
        <taxon>Arachnida</taxon>
        <taxon>Araneae</taxon>
        <taxon>Araneomorphae</taxon>
        <taxon>Entelegynae</taxon>
        <taxon>Araneoidea</taxon>
        <taxon>Nephilidae</taxon>
        <taxon>Nephila</taxon>
    </lineage>
</organism>
<feature type="compositionally biased region" description="Acidic residues" evidence="1">
    <location>
        <begin position="7"/>
        <end position="16"/>
    </location>
</feature>
<evidence type="ECO:0000313" key="3">
    <source>
        <dbReference type="Proteomes" id="UP000887013"/>
    </source>
</evidence>
<dbReference type="Proteomes" id="UP000887013">
    <property type="component" value="Unassembled WGS sequence"/>
</dbReference>
<evidence type="ECO:0000313" key="2">
    <source>
        <dbReference type="EMBL" id="GFT96196.1"/>
    </source>
</evidence>
<evidence type="ECO:0000256" key="1">
    <source>
        <dbReference type="SAM" id="MobiDB-lite"/>
    </source>
</evidence>
<name>A0A8X6U6B1_NEPPI</name>
<feature type="region of interest" description="Disordered" evidence="1">
    <location>
        <begin position="1"/>
        <end position="28"/>
    </location>
</feature>
<protein>
    <submittedName>
        <fullName evidence="2">Uncharacterized protein</fullName>
    </submittedName>
</protein>
<keyword evidence="3" id="KW-1185">Reference proteome</keyword>
<dbReference type="EMBL" id="BMAW01075337">
    <property type="protein sequence ID" value="GFT96196.1"/>
    <property type="molecule type" value="Genomic_DNA"/>
</dbReference>
<comment type="caution">
    <text evidence="2">The sequence shown here is derived from an EMBL/GenBank/DDBJ whole genome shotgun (WGS) entry which is preliminary data.</text>
</comment>
<sequence length="84" mass="10045">MATNFTEQEDMEQSDYDESRSSIPRAEDSTNYCMKRQDIENKIRFAAKLKECYRDRLALFDSFNVDPESTEYSSTVYWLNEKDF</sequence>
<accession>A0A8X6U6B1</accession>
<proteinExistence type="predicted"/>